<evidence type="ECO:0000313" key="4">
    <source>
        <dbReference type="Proteomes" id="UP001494902"/>
    </source>
</evidence>
<dbReference type="Pfam" id="PF13411">
    <property type="entry name" value="MerR_1"/>
    <property type="match status" value="1"/>
</dbReference>
<dbReference type="RefSeq" id="WP_349299193.1">
    <property type="nucleotide sequence ID" value="NZ_JBEDNQ010000006.1"/>
</dbReference>
<organism evidence="3 4">
    <name type="scientific">Pseudonocardia nematodicida</name>
    <dbReference type="NCBI Taxonomy" id="1206997"/>
    <lineage>
        <taxon>Bacteria</taxon>
        <taxon>Bacillati</taxon>
        <taxon>Actinomycetota</taxon>
        <taxon>Actinomycetes</taxon>
        <taxon>Pseudonocardiales</taxon>
        <taxon>Pseudonocardiaceae</taxon>
        <taxon>Pseudonocardia</taxon>
    </lineage>
</organism>
<sequence>MVWSPRRLAELAGTSRRAVRHYHEIGLLPEPQRRSNGYQQYGVEHLVRLIRIRRLTELGLSLSQVAAVGDADRLPTGVLRDVEAEIARDIERLQRTRAELVTMLEQETPLDVPVRIAGRVEGLPTVERALVVVLSRLLGPRPLEAYLDLLPPYRSHAAVVAFDNLPGDADGSSREVVATGIAEHLRHLAAERLSQFQLVDAGLWGAGPGRRDVQEAVADLYNPAQLDVLTRALRLRRAHASGLSRA</sequence>
<evidence type="ECO:0000256" key="1">
    <source>
        <dbReference type="ARBA" id="ARBA00023125"/>
    </source>
</evidence>
<evidence type="ECO:0000313" key="3">
    <source>
        <dbReference type="EMBL" id="MEQ3552127.1"/>
    </source>
</evidence>
<dbReference type="SMART" id="SM00422">
    <property type="entry name" value="HTH_MERR"/>
    <property type="match status" value="1"/>
</dbReference>
<accession>A0ABV1KES9</accession>
<feature type="domain" description="HTH merR-type" evidence="2">
    <location>
        <begin position="2"/>
        <end position="71"/>
    </location>
</feature>
<dbReference type="PANTHER" id="PTHR30204">
    <property type="entry name" value="REDOX-CYCLING DRUG-SENSING TRANSCRIPTIONAL ACTIVATOR SOXR"/>
    <property type="match status" value="1"/>
</dbReference>
<dbReference type="InterPro" id="IPR009061">
    <property type="entry name" value="DNA-bd_dom_put_sf"/>
</dbReference>
<dbReference type="SUPFAM" id="SSF46955">
    <property type="entry name" value="Putative DNA-binding domain"/>
    <property type="match status" value="1"/>
</dbReference>
<dbReference type="InterPro" id="IPR000551">
    <property type="entry name" value="MerR-type_HTH_dom"/>
</dbReference>
<dbReference type="EMBL" id="JBEDNQ010000006">
    <property type="protein sequence ID" value="MEQ3552127.1"/>
    <property type="molecule type" value="Genomic_DNA"/>
</dbReference>
<dbReference type="PANTHER" id="PTHR30204:SF93">
    <property type="entry name" value="HTH MERR-TYPE DOMAIN-CONTAINING PROTEIN"/>
    <property type="match status" value="1"/>
</dbReference>
<keyword evidence="1" id="KW-0238">DNA-binding</keyword>
<reference evidence="3 4" key="1">
    <citation type="submission" date="2024-03" db="EMBL/GenBank/DDBJ databases">
        <title>Draft genome sequence of Pseudonocardia nematodicida JCM 31783.</title>
        <authorList>
            <person name="Butdee W."/>
            <person name="Duangmal K."/>
        </authorList>
    </citation>
    <scope>NUCLEOTIDE SEQUENCE [LARGE SCALE GENOMIC DNA]</scope>
    <source>
        <strain evidence="3 4">JCM 31783</strain>
    </source>
</reference>
<dbReference type="Proteomes" id="UP001494902">
    <property type="component" value="Unassembled WGS sequence"/>
</dbReference>
<keyword evidence="4" id="KW-1185">Reference proteome</keyword>
<proteinExistence type="predicted"/>
<gene>
    <name evidence="3" type="ORF">WIS52_16760</name>
</gene>
<evidence type="ECO:0000259" key="2">
    <source>
        <dbReference type="PROSITE" id="PS50937"/>
    </source>
</evidence>
<dbReference type="PROSITE" id="PS50937">
    <property type="entry name" value="HTH_MERR_2"/>
    <property type="match status" value="1"/>
</dbReference>
<dbReference type="CDD" id="cd00592">
    <property type="entry name" value="HTH_MerR-like"/>
    <property type="match status" value="1"/>
</dbReference>
<name>A0ABV1KES9_9PSEU</name>
<dbReference type="Gene3D" id="1.10.1660.10">
    <property type="match status" value="1"/>
</dbReference>
<comment type="caution">
    <text evidence="3">The sequence shown here is derived from an EMBL/GenBank/DDBJ whole genome shotgun (WGS) entry which is preliminary data.</text>
</comment>
<protein>
    <submittedName>
        <fullName evidence="3">MerR family transcriptional regulator</fullName>
    </submittedName>
</protein>
<dbReference type="InterPro" id="IPR047057">
    <property type="entry name" value="MerR_fam"/>
</dbReference>